<keyword evidence="1" id="KW-0802">TPR repeat</keyword>
<dbReference type="InterPro" id="IPR029063">
    <property type="entry name" value="SAM-dependent_MTases_sf"/>
</dbReference>
<dbReference type="Gene3D" id="3.40.50.150">
    <property type="entry name" value="Vaccinia Virus protein VP39"/>
    <property type="match status" value="1"/>
</dbReference>
<dbReference type="PANTHER" id="PTHR44809">
    <property type="match status" value="1"/>
</dbReference>
<dbReference type="Pfam" id="PF14559">
    <property type="entry name" value="TPR_19"/>
    <property type="match status" value="2"/>
</dbReference>
<feature type="repeat" description="TPR" evidence="1">
    <location>
        <begin position="83"/>
        <end position="116"/>
    </location>
</feature>
<keyword evidence="3" id="KW-0645">Protease</keyword>
<comment type="caution">
    <text evidence="3">The sequence shown here is derived from an EMBL/GenBank/DDBJ whole genome shotgun (WGS) entry which is preliminary data.</text>
</comment>
<reference evidence="3" key="1">
    <citation type="journal article" date="2021" name="Front. Microbiol.">
        <title>Comprehensive Comparative Genomics and Phenotyping of Methylobacterium Species.</title>
        <authorList>
            <person name="Alessa O."/>
            <person name="Ogura Y."/>
            <person name="Fujitani Y."/>
            <person name="Takami H."/>
            <person name="Hayashi T."/>
            <person name="Sahin N."/>
            <person name="Tani A."/>
        </authorList>
    </citation>
    <scope>NUCLEOTIDE SEQUENCE</scope>
    <source>
        <strain evidence="3">DSM 23632</strain>
    </source>
</reference>
<keyword evidence="4" id="KW-1185">Reference proteome</keyword>
<dbReference type="InterPro" id="IPR013217">
    <property type="entry name" value="Methyltransf_12"/>
</dbReference>
<dbReference type="GO" id="GO:0006508">
    <property type="term" value="P:proteolysis"/>
    <property type="evidence" value="ECO:0007669"/>
    <property type="project" value="UniProtKB-KW"/>
</dbReference>
<accession>A0ABQ4TUD2</accession>
<dbReference type="InterPro" id="IPR011990">
    <property type="entry name" value="TPR-like_helical_dom_sf"/>
</dbReference>
<sequence length="441" mass="47906">MTESGTSRDADTVTAQDALAIAVRAHRSGDVAMAEAVYGRILEAAPDFAAALHFYGILHHQTNRSLEAVRLIRRAIAIEPDDPSMHNNLGNVLFELDRPDLALKAYETAIALQPENTDARNNLGVSLRALRRVDEAEAVYREAVALDPTYREAWDNLGRLLAGRGRIEAAIACHARALELEPRNAVTRRYLVAAYAATNETGRALTILRDWLRDEPDSPAARHLLAAISGEGVPDRASDRYVESLFDGFAASFDHKLARLDYRAPEHVATAVAAAYERPAADLAILDAGCGTGLCGPALRPFAHRLVGVDLSGRMLEKAGQRGSYDRLDRAELTLHLQGSPRTYDLVVSADTLCYFGPLEPVFAAVRTALLPGGRFVFSVEAEAGVDTFRLHGHGRYGHARAYVERAAGQAGLRIEAIVPATLRMERGEPVHGLVATLRAE</sequence>
<keyword evidence="3" id="KW-0378">Hydrolase</keyword>
<feature type="repeat" description="TPR" evidence="1">
    <location>
        <begin position="117"/>
        <end position="150"/>
    </location>
</feature>
<dbReference type="Pfam" id="PF08242">
    <property type="entry name" value="Methyltransf_12"/>
    <property type="match status" value="1"/>
</dbReference>
<feature type="domain" description="Methyltransferase type 12" evidence="2">
    <location>
        <begin position="286"/>
        <end position="376"/>
    </location>
</feature>
<dbReference type="SMART" id="SM00028">
    <property type="entry name" value="TPR"/>
    <property type="match status" value="5"/>
</dbReference>
<feature type="repeat" description="TPR" evidence="1">
    <location>
        <begin position="151"/>
        <end position="184"/>
    </location>
</feature>
<dbReference type="InterPro" id="IPR052943">
    <property type="entry name" value="TMTC_O-mannosyl-trnsfr"/>
</dbReference>
<dbReference type="InterPro" id="IPR019734">
    <property type="entry name" value="TPR_rpt"/>
</dbReference>
<evidence type="ECO:0000256" key="1">
    <source>
        <dbReference type="PROSITE-ProRule" id="PRU00339"/>
    </source>
</evidence>
<protein>
    <submittedName>
        <fullName evidence="3">Beta-barrel assembly-enhancing protease</fullName>
    </submittedName>
</protein>
<dbReference type="Gene3D" id="1.25.40.10">
    <property type="entry name" value="Tetratricopeptide repeat domain"/>
    <property type="match status" value="3"/>
</dbReference>
<evidence type="ECO:0000313" key="3">
    <source>
        <dbReference type="EMBL" id="GJE58524.1"/>
    </source>
</evidence>
<evidence type="ECO:0000259" key="2">
    <source>
        <dbReference type="Pfam" id="PF08242"/>
    </source>
</evidence>
<dbReference type="PANTHER" id="PTHR44809:SF1">
    <property type="entry name" value="PROTEIN O-MANNOSYL-TRANSFERASE TMTC1"/>
    <property type="match status" value="1"/>
</dbReference>
<dbReference type="EMBL" id="BPRB01000035">
    <property type="protein sequence ID" value="GJE58524.1"/>
    <property type="molecule type" value="Genomic_DNA"/>
</dbReference>
<dbReference type="CDD" id="cd02440">
    <property type="entry name" value="AdoMet_MTases"/>
    <property type="match status" value="1"/>
</dbReference>
<proteinExistence type="predicted"/>
<dbReference type="Proteomes" id="UP001055057">
    <property type="component" value="Unassembled WGS sequence"/>
</dbReference>
<dbReference type="RefSeq" id="WP_238181154.1">
    <property type="nucleotide sequence ID" value="NZ_BPRB01000035.1"/>
</dbReference>
<feature type="repeat" description="TPR" evidence="1">
    <location>
        <begin position="49"/>
        <end position="82"/>
    </location>
</feature>
<dbReference type="PROSITE" id="PS50005">
    <property type="entry name" value="TPR"/>
    <property type="match status" value="4"/>
</dbReference>
<reference evidence="3" key="2">
    <citation type="submission" date="2021-08" db="EMBL/GenBank/DDBJ databases">
        <authorList>
            <person name="Tani A."/>
            <person name="Ola A."/>
            <person name="Ogura Y."/>
            <person name="Katsura K."/>
            <person name="Hayashi T."/>
        </authorList>
    </citation>
    <scope>NUCLEOTIDE SEQUENCE</scope>
    <source>
        <strain evidence="3">DSM 23632</strain>
    </source>
</reference>
<dbReference type="Pfam" id="PF13432">
    <property type="entry name" value="TPR_16"/>
    <property type="match status" value="1"/>
</dbReference>
<name>A0ABQ4TUD2_9HYPH</name>
<dbReference type="GO" id="GO:0008233">
    <property type="term" value="F:peptidase activity"/>
    <property type="evidence" value="ECO:0007669"/>
    <property type="project" value="UniProtKB-KW"/>
</dbReference>
<gene>
    <name evidence="3" type="primary">bepA_1</name>
    <name evidence="3" type="ORF">MPOCJGCO_0606</name>
</gene>
<evidence type="ECO:0000313" key="4">
    <source>
        <dbReference type="Proteomes" id="UP001055057"/>
    </source>
</evidence>
<organism evidence="3 4">
    <name type="scientific">Methylobacterium trifolii</name>
    <dbReference type="NCBI Taxonomy" id="1003092"/>
    <lineage>
        <taxon>Bacteria</taxon>
        <taxon>Pseudomonadati</taxon>
        <taxon>Pseudomonadota</taxon>
        <taxon>Alphaproteobacteria</taxon>
        <taxon>Hyphomicrobiales</taxon>
        <taxon>Methylobacteriaceae</taxon>
        <taxon>Methylobacterium</taxon>
    </lineage>
</organism>
<dbReference type="SUPFAM" id="SSF53335">
    <property type="entry name" value="S-adenosyl-L-methionine-dependent methyltransferases"/>
    <property type="match status" value="1"/>
</dbReference>
<dbReference type="SUPFAM" id="SSF48452">
    <property type="entry name" value="TPR-like"/>
    <property type="match status" value="1"/>
</dbReference>